<evidence type="ECO:0000313" key="2">
    <source>
        <dbReference type="EMBL" id="MBD2292840.1"/>
    </source>
</evidence>
<keyword evidence="3" id="KW-1185">Reference proteome</keyword>
<accession>A0A926WEV4</accession>
<dbReference type="EMBL" id="JACJQU010000002">
    <property type="protein sequence ID" value="MBD2292840.1"/>
    <property type="molecule type" value="Genomic_DNA"/>
</dbReference>
<dbReference type="Gene3D" id="3.90.1580.10">
    <property type="entry name" value="paralog of FGE (formylglycine-generating enzyme)"/>
    <property type="match status" value="1"/>
</dbReference>
<dbReference type="InterPro" id="IPR005532">
    <property type="entry name" value="SUMF_dom"/>
</dbReference>
<comment type="caution">
    <text evidence="2">The sequence shown here is derived from an EMBL/GenBank/DDBJ whole genome shotgun (WGS) entry which is preliminary data.</text>
</comment>
<dbReference type="Pfam" id="PF03781">
    <property type="entry name" value="FGE-sulfatase"/>
    <property type="match status" value="1"/>
</dbReference>
<evidence type="ECO:0000313" key="3">
    <source>
        <dbReference type="Proteomes" id="UP000662185"/>
    </source>
</evidence>
<gene>
    <name evidence="2" type="ORF">H6G06_04920</name>
</gene>
<dbReference type="PANTHER" id="PTHR23150:SF35">
    <property type="entry name" value="BLL6746 PROTEIN"/>
    <property type="match status" value="1"/>
</dbReference>
<dbReference type="GO" id="GO:0120147">
    <property type="term" value="F:formylglycine-generating oxidase activity"/>
    <property type="evidence" value="ECO:0007669"/>
    <property type="project" value="TreeGrafter"/>
</dbReference>
<dbReference type="SUPFAM" id="SSF56436">
    <property type="entry name" value="C-type lectin-like"/>
    <property type="match status" value="1"/>
</dbReference>
<feature type="domain" description="Sulfatase-modifying factor enzyme-like" evidence="1">
    <location>
        <begin position="182"/>
        <end position="419"/>
    </location>
</feature>
<protein>
    <submittedName>
        <fullName evidence="2">Formylglycine-generating enzyme family protein</fullName>
    </submittedName>
</protein>
<evidence type="ECO:0000259" key="1">
    <source>
        <dbReference type="Pfam" id="PF03781"/>
    </source>
</evidence>
<dbReference type="Proteomes" id="UP000662185">
    <property type="component" value="Unassembled WGS sequence"/>
</dbReference>
<dbReference type="AlphaFoldDB" id="A0A926WEV4"/>
<proteinExistence type="predicted"/>
<sequence>MTMEIKPQLIHILVQIPSTQTVKERRTLLSITGFDYLNTRISTLEQSNYVFFTELIELIFSEGQAQLLKFLSELVESEFVGLETRDKLNNFIAQIKALEPRQWNRECNEPKNNQTIGIVLTPNQSAEGLKKRQNITIVPSVAGTQAFEFTVVTINAQGQEIDRCQKQACYLTEELGNGVILEMVYIPGGEFWMGSSESKGKRYSNEKPQHLVTIQPFLISKYPITQTQWKQIACLSEVHQKLKLRPSRQGGNSHPVTQVSWFDAVEFCDRLSQKTGHKYRLPSEAEWEYACRAETMTPFNFGETINFNLANYDSRYPYHSEPKGIYREKTTEVGIFQIANSFGLFDMHGLVWEWCLDNWHQNYDKAPTNGDAWLDSDDNNTRVMRGGSWRNEAFWCRSSSRQFHHTSEKSNNIGFRIVRSL</sequence>
<dbReference type="InterPro" id="IPR042095">
    <property type="entry name" value="SUMF_sf"/>
</dbReference>
<dbReference type="PANTHER" id="PTHR23150">
    <property type="entry name" value="SULFATASE MODIFYING FACTOR 1, 2"/>
    <property type="match status" value="1"/>
</dbReference>
<name>A0A926WEV4_9NOST</name>
<reference evidence="3" key="1">
    <citation type="journal article" date="2020" name="ISME J.">
        <title>Comparative genomics reveals insights into cyanobacterial evolution and habitat adaptation.</title>
        <authorList>
            <person name="Chen M.Y."/>
            <person name="Teng W.K."/>
            <person name="Zhao L."/>
            <person name="Hu C.X."/>
            <person name="Zhou Y.K."/>
            <person name="Han B.P."/>
            <person name="Song L.R."/>
            <person name="Shu W.S."/>
        </authorList>
    </citation>
    <scope>NUCLEOTIDE SEQUENCE [LARGE SCALE GENOMIC DNA]</scope>
    <source>
        <strain evidence="3">FACHB-251</strain>
    </source>
</reference>
<dbReference type="InterPro" id="IPR016187">
    <property type="entry name" value="CTDL_fold"/>
</dbReference>
<dbReference type="InterPro" id="IPR051043">
    <property type="entry name" value="Sulfatase_Mod_Factor_Kinase"/>
</dbReference>
<organism evidence="2 3">
    <name type="scientific">Anabaena sphaerica FACHB-251</name>
    <dbReference type="NCBI Taxonomy" id="2692883"/>
    <lineage>
        <taxon>Bacteria</taxon>
        <taxon>Bacillati</taxon>
        <taxon>Cyanobacteriota</taxon>
        <taxon>Cyanophyceae</taxon>
        <taxon>Nostocales</taxon>
        <taxon>Nostocaceae</taxon>
        <taxon>Anabaena</taxon>
    </lineage>
</organism>